<keyword evidence="1" id="KW-0732">Signal</keyword>
<dbReference type="SUPFAM" id="SSF52266">
    <property type="entry name" value="SGNH hydrolase"/>
    <property type="match status" value="1"/>
</dbReference>
<accession>A0A3D8LFZ5</accession>
<sequence>MKKQIAFLLFAIAFLFFHSFGAQAQSKIKVACVGNSITEGAGLKQTYPDVLQILLGEQFEVKNYGIGGRTLLKKGNLPYWNEEKYTDVLGWNPDVVIIKLGTNDTKPQNWQHKKDFVKDYKALVKSFQQLPSNPQVYLVYPVPVFEDKWGITENVVKNEVIPAIEKIARQTKAKTIDLYTPFLGKAALTYDGVHPNDAGAALIANEVYEAVKPVKAVSAK</sequence>
<gene>
    <name evidence="3" type="ORF">DXT99_05650</name>
</gene>
<dbReference type="AlphaFoldDB" id="A0A3D8LFZ5"/>
<dbReference type="InterPro" id="IPR013830">
    <property type="entry name" value="SGNH_hydro"/>
</dbReference>
<feature type="signal peptide" evidence="1">
    <location>
        <begin position="1"/>
        <end position="24"/>
    </location>
</feature>
<dbReference type="Gene3D" id="3.40.50.1110">
    <property type="entry name" value="SGNH hydrolase"/>
    <property type="match status" value="1"/>
</dbReference>
<feature type="chain" id="PRO_5017639311" evidence="1">
    <location>
        <begin position="25"/>
        <end position="220"/>
    </location>
</feature>
<organism evidence="3 4">
    <name type="scientific">Pontibacter diazotrophicus</name>
    <dbReference type="NCBI Taxonomy" id="1400979"/>
    <lineage>
        <taxon>Bacteria</taxon>
        <taxon>Pseudomonadati</taxon>
        <taxon>Bacteroidota</taxon>
        <taxon>Cytophagia</taxon>
        <taxon>Cytophagales</taxon>
        <taxon>Hymenobacteraceae</taxon>
        <taxon>Pontibacter</taxon>
    </lineage>
</organism>
<proteinExistence type="predicted"/>
<dbReference type="GO" id="GO:0004622">
    <property type="term" value="F:phosphatidylcholine lysophospholipase activity"/>
    <property type="evidence" value="ECO:0007669"/>
    <property type="project" value="TreeGrafter"/>
</dbReference>
<dbReference type="PANTHER" id="PTHR30383">
    <property type="entry name" value="THIOESTERASE 1/PROTEASE 1/LYSOPHOSPHOLIPASE L1"/>
    <property type="match status" value="1"/>
</dbReference>
<dbReference type="InterPro" id="IPR036514">
    <property type="entry name" value="SGNH_hydro_sf"/>
</dbReference>
<feature type="domain" description="SGNH hydrolase-type esterase" evidence="2">
    <location>
        <begin position="32"/>
        <end position="201"/>
    </location>
</feature>
<evidence type="ECO:0000256" key="1">
    <source>
        <dbReference type="SAM" id="SignalP"/>
    </source>
</evidence>
<keyword evidence="4" id="KW-1185">Reference proteome</keyword>
<dbReference type="PANTHER" id="PTHR30383:SF5">
    <property type="entry name" value="SGNH HYDROLASE-TYPE ESTERASE DOMAIN-CONTAINING PROTEIN"/>
    <property type="match status" value="1"/>
</dbReference>
<dbReference type="RefSeq" id="WP_115564564.1">
    <property type="nucleotide sequence ID" value="NZ_QRGR01000005.1"/>
</dbReference>
<protein>
    <submittedName>
        <fullName evidence="3">Sialate O-acetylesterase</fullName>
    </submittedName>
</protein>
<name>A0A3D8LFZ5_9BACT</name>
<reference evidence="4" key="1">
    <citation type="submission" date="2018-08" db="EMBL/GenBank/DDBJ databases">
        <authorList>
            <person name="Liu Z.-W."/>
            <person name="Du Z.-J."/>
        </authorList>
    </citation>
    <scope>NUCLEOTIDE SEQUENCE [LARGE SCALE GENOMIC DNA]</scope>
    <source>
        <strain evidence="4">H4X</strain>
    </source>
</reference>
<dbReference type="Pfam" id="PF13472">
    <property type="entry name" value="Lipase_GDSL_2"/>
    <property type="match status" value="1"/>
</dbReference>
<dbReference type="EMBL" id="QRGR01000005">
    <property type="protein sequence ID" value="RDV16154.1"/>
    <property type="molecule type" value="Genomic_DNA"/>
</dbReference>
<dbReference type="OrthoDB" id="9796689at2"/>
<dbReference type="InterPro" id="IPR051532">
    <property type="entry name" value="Ester_Hydrolysis_Enzymes"/>
</dbReference>
<comment type="caution">
    <text evidence="3">The sequence shown here is derived from an EMBL/GenBank/DDBJ whole genome shotgun (WGS) entry which is preliminary data.</text>
</comment>
<dbReference type="Proteomes" id="UP000256708">
    <property type="component" value="Unassembled WGS sequence"/>
</dbReference>
<evidence type="ECO:0000259" key="2">
    <source>
        <dbReference type="Pfam" id="PF13472"/>
    </source>
</evidence>
<evidence type="ECO:0000313" key="3">
    <source>
        <dbReference type="EMBL" id="RDV16154.1"/>
    </source>
</evidence>
<evidence type="ECO:0000313" key="4">
    <source>
        <dbReference type="Proteomes" id="UP000256708"/>
    </source>
</evidence>